<dbReference type="RefSeq" id="XP_024780720.1">
    <property type="nucleotide sequence ID" value="XM_024913346.1"/>
</dbReference>
<proteinExistence type="predicted"/>
<dbReference type="Proteomes" id="UP000241690">
    <property type="component" value="Unassembled WGS sequence"/>
</dbReference>
<name>A0A2T4AVF3_TRIHA</name>
<protein>
    <submittedName>
        <fullName evidence="2">Uncharacterized protein</fullName>
    </submittedName>
</protein>
<sequence>MMEKSEPDTSQLAIKTGYDAYGYSFNKTSHCRFFLLLTKPRRLKASVKAAIGSNSTHSSIKRAFLLAAQHCLLLTTKHHITCIMLVSQRFAHEYFYQGINYKRRYCIQTQSIRQANIKQRAQQLIPILARVKLRAYPITPPPSPSILHARNSPKAKPVSRNKKENSAANS</sequence>
<keyword evidence="3" id="KW-1185">Reference proteome</keyword>
<dbReference type="AlphaFoldDB" id="A0A2T4AVF3"/>
<organism evidence="2 3">
    <name type="scientific">Trichoderma harzianum CBS 226.95</name>
    <dbReference type="NCBI Taxonomy" id="983964"/>
    <lineage>
        <taxon>Eukaryota</taxon>
        <taxon>Fungi</taxon>
        <taxon>Dikarya</taxon>
        <taxon>Ascomycota</taxon>
        <taxon>Pezizomycotina</taxon>
        <taxon>Sordariomycetes</taxon>
        <taxon>Hypocreomycetidae</taxon>
        <taxon>Hypocreales</taxon>
        <taxon>Hypocreaceae</taxon>
        <taxon>Trichoderma</taxon>
    </lineage>
</organism>
<feature type="compositionally biased region" description="Basic residues" evidence="1">
    <location>
        <begin position="151"/>
        <end position="160"/>
    </location>
</feature>
<evidence type="ECO:0000313" key="3">
    <source>
        <dbReference type="Proteomes" id="UP000241690"/>
    </source>
</evidence>
<feature type="compositionally biased region" description="Basic and acidic residues" evidence="1">
    <location>
        <begin position="161"/>
        <end position="170"/>
    </location>
</feature>
<dbReference type="EMBL" id="KZ679675">
    <property type="protein sequence ID" value="PTB61043.1"/>
    <property type="molecule type" value="Genomic_DNA"/>
</dbReference>
<accession>A0A2T4AVF3</accession>
<gene>
    <name evidence="2" type="ORF">M431DRAFT_202755</name>
</gene>
<dbReference type="GeneID" id="36621907"/>
<evidence type="ECO:0000256" key="1">
    <source>
        <dbReference type="SAM" id="MobiDB-lite"/>
    </source>
</evidence>
<reference evidence="2 3" key="1">
    <citation type="submission" date="2016-07" db="EMBL/GenBank/DDBJ databases">
        <title>Multiple horizontal gene transfer events from other fungi enriched the ability of initially mycotrophic Trichoderma (Ascomycota) to feed on dead plant biomass.</title>
        <authorList>
            <consortium name="DOE Joint Genome Institute"/>
            <person name="Aerts A."/>
            <person name="Atanasova L."/>
            <person name="Chenthamara K."/>
            <person name="Zhang J."/>
            <person name="Grujic M."/>
            <person name="Henrissat B."/>
            <person name="Kuo A."/>
            <person name="Salamov A."/>
            <person name="Lipzen A."/>
            <person name="Labutti K."/>
            <person name="Barry K."/>
            <person name="Miao Y."/>
            <person name="Rahimi M.J."/>
            <person name="Shen Q."/>
            <person name="Grigoriev I.V."/>
            <person name="Kubicek C.P."/>
            <person name="Druzhinina I.S."/>
        </authorList>
    </citation>
    <scope>NUCLEOTIDE SEQUENCE [LARGE SCALE GENOMIC DNA]</scope>
    <source>
        <strain evidence="2 3">CBS 226.95</strain>
    </source>
</reference>
<feature type="region of interest" description="Disordered" evidence="1">
    <location>
        <begin position="142"/>
        <end position="170"/>
    </location>
</feature>
<evidence type="ECO:0000313" key="2">
    <source>
        <dbReference type="EMBL" id="PTB61043.1"/>
    </source>
</evidence>